<dbReference type="SMART" id="SM00292">
    <property type="entry name" value="BRCT"/>
    <property type="match status" value="1"/>
</dbReference>
<evidence type="ECO:0000256" key="8">
    <source>
        <dbReference type="ARBA" id="ARBA00023027"/>
    </source>
</evidence>
<accession>A0ABU3IBM9</accession>
<evidence type="ECO:0000313" key="13">
    <source>
        <dbReference type="EMBL" id="MDT3767785.1"/>
    </source>
</evidence>
<feature type="binding site" evidence="11">
    <location>
        <position position="418"/>
    </location>
    <ligand>
        <name>Zn(2+)</name>
        <dbReference type="ChEBI" id="CHEBI:29105"/>
    </ligand>
</feature>
<dbReference type="EC" id="6.5.1.2" evidence="11"/>
<dbReference type="PANTHER" id="PTHR23389">
    <property type="entry name" value="CHROMOSOME TRANSMISSION FIDELITY FACTOR 18"/>
    <property type="match status" value="1"/>
</dbReference>
<dbReference type="SMART" id="SM00532">
    <property type="entry name" value="LIGANc"/>
    <property type="match status" value="1"/>
</dbReference>
<protein>
    <recommendedName>
        <fullName evidence="11">DNA ligase</fullName>
        <ecNumber evidence="11">6.5.1.2</ecNumber>
    </recommendedName>
    <alternativeName>
        <fullName evidence="11">Polydeoxyribonucleotide synthase [NAD(+)]</fullName>
    </alternativeName>
</protein>
<dbReference type="Gene3D" id="3.30.470.30">
    <property type="entry name" value="DNA ligase/mRNA capping enzyme"/>
    <property type="match status" value="1"/>
</dbReference>
<comment type="similarity">
    <text evidence="11">Belongs to the NAD-dependent DNA ligase family. LigA subfamily.</text>
</comment>
<keyword evidence="8 11" id="KW-0520">NAD</keyword>
<reference evidence="13 14" key="1">
    <citation type="submission" date="2023-06" db="EMBL/GenBank/DDBJ databases">
        <title>Draft genome sequence of Gleimia hominis type strain CCUG 57540T.</title>
        <authorList>
            <person name="Salva-Serra F."/>
            <person name="Cardew S."/>
            <person name="Jensie Markopoulos S."/>
            <person name="Ohlen M."/>
            <person name="Inganas E."/>
            <person name="Svensson-Stadler L."/>
            <person name="Moore E.R.B."/>
        </authorList>
    </citation>
    <scope>NUCLEOTIDE SEQUENCE [LARGE SCALE GENOMIC DNA]</scope>
    <source>
        <strain evidence="13 14">CCUG 57540</strain>
    </source>
</reference>
<dbReference type="Gene3D" id="6.20.10.30">
    <property type="match status" value="1"/>
</dbReference>
<keyword evidence="4 11" id="KW-0479">Metal-binding</keyword>
<feature type="binding site" evidence="11">
    <location>
        <begin position="89"/>
        <end position="90"/>
    </location>
    <ligand>
        <name>NAD(+)</name>
        <dbReference type="ChEBI" id="CHEBI:57540"/>
    </ligand>
</feature>
<evidence type="ECO:0000256" key="10">
    <source>
        <dbReference type="ARBA" id="ARBA00034005"/>
    </source>
</evidence>
<dbReference type="CDD" id="cd17748">
    <property type="entry name" value="BRCT_DNA_ligase_like"/>
    <property type="match status" value="1"/>
</dbReference>
<keyword evidence="7 11" id="KW-0460">Magnesium</keyword>
<dbReference type="InterPro" id="IPR004150">
    <property type="entry name" value="NAD_DNA_ligase_OB"/>
</dbReference>
<dbReference type="Pfam" id="PF00533">
    <property type="entry name" value="BRCT"/>
    <property type="match status" value="1"/>
</dbReference>
<feature type="binding site" evidence="11">
    <location>
        <position position="180"/>
    </location>
    <ligand>
        <name>NAD(+)</name>
        <dbReference type="ChEBI" id="CHEBI:57540"/>
    </ligand>
</feature>
<organism evidence="13 14">
    <name type="scientific">Gleimia hominis</name>
    <dbReference type="NCBI Taxonomy" id="595468"/>
    <lineage>
        <taxon>Bacteria</taxon>
        <taxon>Bacillati</taxon>
        <taxon>Actinomycetota</taxon>
        <taxon>Actinomycetes</taxon>
        <taxon>Actinomycetales</taxon>
        <taxon>Actinomycetaceae</taxon>
        <taxon>Gleimia</taxon>
    </lineage>
</organism>
<feature type="binding site" evidence="11">
    <location>
        <begin position="40"/>
        <end position="44"/>
    </location>
    <ligand>
        <name>NAD(+)</name>
        <dbReference type="ChEBI" id="CHEBI:57540"/>
    </ligand>
</feature>
<dbReference type="HAMAP" id="MF_01588">
    <property type="entry name" value="DNA_ligase_A"/>
    <property type="match status" value="1"/>
</dbReference>
<dbReference type="Gene3D" id="3.40.50.10190">
    <property type="entry name" value="BRCT domain"/>
    <property type="match status" value="1"/>
</dbReference>
<evidence type="ECO:0000259" key="12">
    <source>
        <dbReference type="PROSITE" id="PS50172"/>
    </source>
</evidence>
<dbReference type="InterPro" id="IPR041663">
    <property type="entry name" value="DisA/LigA_HHH"/>
</dbReference>
<evidence type="ECO:0000256" key="6">
    <source>
        <dbReference type="ARBA" id="ARBA00022833"/>
    </source>
</evidence>
<dbReference type="PIRSF" id="PIRSF001604">
    <property type="entry name" value="LigA"/>
    <property type="match status" value="1"/>
</dbReference>
<dbReference type="PROSITE" id="PS50172">
    <property type="entry name" value="BRCT"/>
    <property type="match status" value="1"/>
</dbReference>
<dbReference type="SUPFAM" id="SSF47781">
    <property type="entry name" value="RuvA domain 2-like"/>
    <property type="match status" value="1"/>
</dbReference>
<dbReference type="EMBL" id="JASXSX010000002">
    <property type="protein sequence ID" value="MDT3767785.1"/>
    <property type="molecule type" value="Genomic_DNA"/>
</dbReference>
<dbReference type="SUPFAM" id="SSF50249">
    <property type="entry name" value="Nucleic acid-binding proteins"/>
    <property type="match status" value="1"/>
</dbReference>
<comment type="function">
    <text evidence="1 11">DNA ligase that catalyzes the formation of phosphodiester linkages between 5'-phosphoryl and 3'-hydroxyl groups in double-stranded DNA using NAD as a coenzyme and as the energy source for the reaction. It is essential for DNA replication and repair of damaged DNA.</text>
</comment>
<feature type="domain" description="BRCT" evidence="12">
    <location>
        <begin position="691"/>
        <end position="761"/>
    </location>
</feature>
<feature type="binding site" evidence="11">
    <location>
        <position position="297"/>
    </location>
    <ligand>
        <name>NAD(+)</name>
        <dbReference type="ChEBI" id="CHEBI:57540"/>
    </ligand>
</feature>
<feature type="binding site" evidence="11">
    <location>
        <position position="143"/>
    </location>
    <ligand>
        <name>NAD(+)</name>
        <dbReference type="ChEBI" id="CHEBI:57540"/>
    </ligand>
</feature>
<dbReference type="NCBIfam" id="TIGR00575">
    <property type="entry name" value="dnlj"/>
    <property type="match status" value="1"/>
</dbReference>
<proteinExistence type="inferred from homology"/>
<keyword evidence="6 11" id="KW-0862">Zinc</keyword>
<keyword evidence="3 11" id="KW-0235">DNA replication</keyword>
<dbReference type="NCBIfam" id="NF005932">
    <property type="entry name" value="PRK07956.1"/>
    <property type="match status" value="1"/>
</dbReference>
<gene>
    <name evidence="11 13" type="primary">ligA</name>
    <name evidence="13" type="ORF">QS713_06895</name>
</gene>
<evidence type="ECO:0000256" key="4">
    <source>
        <dbReference type="ARBA" id="ARBA00022723"/>
    </source>
</evidence>
<evidence type="ECO:0000256" key="11">
    <source>
        <dbReference type="HAMAP-Rule" id="MF_01588"/>
    </source>
</evidence>
<feature type="binding site" evidence="11">
    <location>
        <position position="120"/>
    </location>
    <ligand>
        <name>NAD(+)</name>
        <dbReference type="ChEBI" id="CHEBI:57540"/>
    </ligand>
</feature>
<evidence type="ECO:0000256" key="3">
    <source>
        <dbReference type="ARBA" id="ARBA00022705"/>
    </source>
</evidence>
<comment type="cofactor">
    <cofactor evidence="11">
        <name>Mg(2+)</name>
        <dbReference type="ChEBI" id="CHEBI:18420"/>
    </cofactor>
    <cofactor evidence="11">
        <name>Mn(2+)</name>
        <dbReference type="ChEBI" id="CHEBI:29035"/>
    </cofactor>
</comment>
<dbReference type="Gene3D" id="2.40.50.140">
    <property type="entry name" value="Nucleic acid-binding proteins"/>
    <property type="match status" value="1"/>
</dbReference>
<dbReference type="Gene3D" id="1.10.150.20">
    <property type="entry name" value="5' to 3' exonuclease, C-terminal subdomain"/>
    <property type="match status" value="2"/>
</dbReference>
<dbReference type="PANTHER" id="PTHR23389:SF9">
    <property type="entry name" value="DNA LIGASE"/>
    <property type="match status" value="1"/>
</dbReference>
<dbReference type="InterPro" id="IPR012340">
    <property type="entry name" value="NA-bd_OB-fold"/>
</dbReference>
<evidence type="ECO:0000256" key="2">
    <source>
        <dbReference type="ARBA" id="ARBA00022598"/>
    </source>
</evidence>
<evidence type="ECO:0000256" key="7">
    <source>
        <dbReference type="ARBA" id="ARBA00022842"/>
    </source>
</evidence>
<evidence type="ECO:0000256" key="5">
    <source>
        <dbReference type="ARBA" id="ARBA00022763"/>
    </source>
</evidence>
<dbReference type="RefSeq" id="WP_313273841.1">
    <property type="nucleotide sequence ID" value="NZ_JASXSX010000002.1"/>
</dbReference>
<evidence type="ECO:0000313" key="14">
    <source>
        <dbReference type="Proteomes" id="UP001247542"/>
    </source>
</evidence>
<dbReference type="Pfam" id="PF12826">
    <property type="entry name" value="HHH_2"/>
    <property type="match status" value="1"/>
</dbReference>
<name>A0ABU3IBM9_9ACTO</name>
<comment type="caution">
    <text evidence="13">The sequence shown here is derived from an EMBL/GenBank/DDBJ whole genome shotgun (WGS) entry which is preliminary data.</text>
</comment>
<feature type="binding site" evidence="11">
    <location>
        <position position="321"/>
    </location>
    <ligand>
        <name>NAD(+)</name>
        <dbReference type="ChEBI" id="CHEBI:57540"/>
    </ligand>
</feature>
<dbReference type="InterPro" id="IPR004149">
    <property type="entry name" value="Znf_DNAligase_C4"/>
</dbReference>
<keyword evidence="14" id="KW-1185">Reference proteome</keyword>
<dbReference type="CDD" id="cd00114">
    <property type="entry name" value="LIGANc"/>
    <property type="match status" value="1"/>
</dbReference>
<dbReference type="Pfam" id="PF03120">
    <property type="entry name" value="OB_DNA_ligase"/>
    <property type="match status" value="1"/>
</dbReference>
<dbReference type="InterPro" id="IPR010994">
    <property type="entry name" value="RuvA_2-like"/>
</dbReference>
<dbReference type="InterPro" id="IPR013840">
    <property type="entry name" value="DNAligase_N"/>
</dbReference>
<dbReference type="Proteomes" id="UP001247542">
    <property type="component" value="Unassembled WGS sequence"/>
</dbReference>
<sequence length="775" mass="84628">MSEEVADTFEQARERWQELVDTIEQARVEYYQQDAPTMPDARYDEYFQELTSLEAEYPQLVSANSPTQTVGGYASEAFAPVQHDIPMLSLDDVFSVEETHQWLDRCRRSLGEVAPTLTAEVKVDGLAVSILYVDGVYTRAATRGDGRVGEDVTANVATITNVPHQLTGSNIPHRVEVRGEVYFPLSDFEELNTRREKLGKQRFVNPRNAAAGSLRQKDPQETAKRPLAMVAHGIGVFEGADLPDSQHEWYELMAGWGIPTSSYTRLVQTHEQVDEAIEYFAAHRTELSHEIDGVVFKIDSRSDQAQLGATSRAPRWAAAYKFPPIEVQTRLLSIDVQVGRTGRVTPFGLMEKVLVAGSHVSRATLHNAQEVARKGVLVGDLVIVRKAGDVIPEIVGPVKSERDGTEKPWHMPTQCPSCGTTLAPAKEGDVDLRCPNQESCPAQITEHIAYIGGRSALDIEGLGDESALALTQPEAGRDMVVEALTRGLSVHLRDGSVKQLDTEGLHPSEYAQAAQSLLPPPQEPVLKSAAELFDLTETRLQHVYTWMPAMARERAGAEPTVDHWEAVPTFWTKGRVKKDGTFAKGGEPKPSKSLRSMLNELENAKTQPLWRVLVALSIRHVGPTAAQALAAHYRTMAAIRDASVQELAQIDGVGAVIAQSIHDWFAVDWHVEIVRAWARAGVRMEDESGPEVEQTLSGLTIVVTGTVPGYDRQGAKEAIVARGAKAASSVSKKTSLVVAGPGAGSKQAKAEQLGVPVLASDQFEHLLEHGYDAGA</sequence>
<dbReference type="InterPro" id="IPR013839">
    <property type="entry name" value="DNAligase_adenylation"/>
</dbReference>
<keyword evidence="11" id="KW-0464">Manganese</keyword>
<evidence type="ECO:0000256" key="1">
    <source>
        <dbReference type="ARBA" id="ARBA00004067"/>
    </source>
</evidence>
<dbReference type="Gene3D" id="1.10.287.610">
    <property type="entry name" value="Helix hairpin bin"/>
    <property type="match status" value="1"/>
</dbReference>
<feature type="binding site" evidence="11">
    <location>
        <position position="434"/>
    </location>
    <ligand>
        <name>Zn(2+)</name>
        <dbReference type="ChEBI" id="CHEBI:29105"/>
    </ligand>
</feature>
<keyword evidence="5 11" id="KW-0227">DNA damage</keyword>
<dbReference type="InterPro" id="IPR003583">
    <property type="entry name" value="Hlx-hairpin-Hlx_DNA-bd_motif"/>
</dbReference>
<feature type="binding site" evidence="11">
    <location>
        <position position="415"/>
    </location>
    <ligand>
        <name>Zn(2+)</name>
        <dbReference type="ChEBI" id="CHEBI:29105"/>
    </ligand>
</feature>
<keyword evidence="2 11" id="KW-0436">Ligase</keyword>
<keyword evidence="9 11" id="KW-0234">DNA repair</keyword>
<dbReference type="Pfam" id="PF01653">
    <property type="entry name" value="DNA_ligase_aden"/>
    <property type="match status" value="1"/>
</dbReference>
<comment type="catalytic activity">
    <reaction evidence="10 11">
        <text>NAD(+) + (deoxyribonucleotide)n-3'-hydroxyl + 5'-phospho-(deoxyribonucleotide)m = (deoxyribonucleotide)n+m + AMP + beta-nicotinamide D-nucleotide.</text>
        <dbReference type="EC" id="6.5.1.2"/>
    </reaction>
</comment>
<dbReference type="SMART" id="SM00278">
    <property type="entry name" value="HhH1"/>
    <property type="match status" value="3"/>
</dbReference>
<feature type="binding site" evidence="11">
    <location>
        <position position="440"/>
    </location>
    <ligand>
        <name>Zn(2+)</name>
        <dbReference type="ChEBI" id="CHEBI:29105"/>
    </ligand>
</feature>
<feature type="active site" description="N6-AMP-lysine intermediate" evidence="11">
    <location>
        <position position="122"/>
    </location>
</feature>
<dbReference type="InterPro" id="IPR001357">
    <property type="entry name" value="BRCT_dom"/>
</dbReference>
<dbReference type="InterPro" id="IPR036420">
    <property type="entry name" value="BRCT_dom_sf"/>
</dbReference>
<evidence type="ECO:0000256" key="9">
    <source>
        <dbReference type="ARBA" id="ARBA00023204"/>
    </source>
</evidence>
<dbReference type="InterPro" id="IPR001679">
    <property type="entry name" value="DNA_ligase"/>
</dbReference>
<dbReference type="GO" id="GO:0003911">
    <property type="term" value="F:DNA ligase (NAD+) activity"/>
    <property type="evidence" value="ECO:0007669"/>
    <property type="project" value="UniProtKB-EC"/>
</dbReference>
<dbReference type="SUPFAM" id="SSF56091">
    <property type="entry name" value="DNA ligase/mRNA capping enzyme, catalytic domain"/>
    <property type="match status" value="1"/>
</dbReference>
<dbReference type="SUPFAM" id="SSF52113">
    <property type="entry name" value="BRCT domain"/>
    <property type="match status" value="1"/>
</dbReference>
<dbReference type="Pfam" id="PF03119">
    <property type="entry name" value="DNA_ligase_ZBD"/>
    <property type="match status" value="1"/>
</dbReference>